<feature type="compositionally biased region" description="Polar residues" evidence="1">
    <location>
        <begin position="32"/>
        <end position="44"/>
    </location>
</feature>
<name>A0A6G4WSJ5_9ACTN</name>
<accession>A0A6G4WSJ5</accession>
<dbReference type="EMBL" id="JAAKZZ010000050">
    <property type="protein sequence ID" value="NGO68249.1"/>
    <property type="molecule type" value="Genomic_DNA"/>
</dbReference>
<dbReference type="SUPFAM" id="SSF50956">
    <property type="entry name" value="Thermostable phytase (3-phytase)"/>
    <property type="match status" value="1"/>
</dbReference>
<evidence type="ECO:0000313" key="3">
    <source>
        <dbReference type="Proteomes" id="UP000477722"/>
    </source>
</evidence>
<reference evidence="2 3" key="1">
    <citation type="submission" date="2020-02" db="EMBL/GenBank/DDBJ databases">
        <title>Whole-genome analyses of novel actinobacteria.</title>
        <authorList>
            <person name="Sahin N."/>
            <person name="Tatar D."/>
        </authorList>
    </citation>
    <scope>NUCLEOTIDE SEQUENCE [LARGE SCALE GENOMIC DNA]</scope>
    <source>
        <strain evidence="2 3">SB3404</strain>
    </source>
</reference>
<sequence length="514" mass="55722">MDLRGVATPRRSIRRALSRAPWSGLVTRDTHSASPGRQQGRCSVSTTRRQALARTGAAGAAIAFSGALTELFAGTAAAQSTGGSAGYGPLVPDPDGLLDLPRGFRYRVLSREGDPLPSGEGAVPSNFDGMAAFPSRRHGHGHGRGHGHGHGHDGVWLVRNHENRMDSRVPVPTVRGVTYDPAAEGGCTVLHLDRHNAVREERVGIAGTSTNCAGGPSLWDTWLTCEETEYQAGEAGYTKDHGFVFEVSFTRERPTSVEPLTAMGRFQHEAVAFDPRTGVVYETEDAFDHPFGLFYRFLPEKPRGGYGSLHAGGTLEAMRVPDVPDLSSVTEPGTGFDGIEWVEVPDPLARKTPIRHQDFGRGGITHAQKLEGCYWGGRSVYFVTSFARRSDGSERDHFGQIWRYEPHRNRLTLVVVFGPDTDVQLPGDEPDNICLAPSGGLMVCEDGAGAQHVFGVTRRGTVYAMARNAQNTGTPEKPAWGEFAGVTFSPDHRTMYVNCYTPGTTFAVTGPWRH</sequence>
<comment type="caution">
    <text evidence="2">The sequence shown here is derived from an EMBL/GenBank/DDBJ whole genome shotgun (WGS) entry which is preliminary data.</text>
</comment>
<feature type="region of interest" description="Disordered" evidence="1">
    <location>
        <begin position="24"/>
        <end position="44"/>
    </location>
</feature>
<keyword evidence="3" id="KW-1185">Reference proteome</keyword>
<organism evidence="2 3">
    <name type="scientific">Streptomyces boncukensis</name>
    <dbReference type="NCBI Taxonomy" id="2711219"/>
    <lineage>
        <taxon>Bacteria</taxon>
        <taxon>Bacillati</taxon>
        <taxon>Actinomycetota</taxon>
        <taxon>Actinomycetes</taxon>
        <taxon>Kitasatosporales</taxon>
        <taxon>Streptomycetaceae</taxon>
        <taxon>Streptomyces</taxon>
    </lineage>
</organism>
<dbReference type="InterPro" id="IPR008557">
    <property type="entry name" value="PhoX"/>
</dbReference>
<proteinExistence type="predicted"/>
<dbReference type="AlphaFoldDB" id="A0A6G4WSJ5"/>
<dbReference type="PANTHER" id="PTHR35399:SF4">
    <property type="entry name" value="MEMBRANE PROTEIN"/>
    <property type="match status" value="1"/>
</dbReference>
<dbReference type="InterPro" id="IPR006311">
    <property type="entry name" value="TAT_signal"/>
</dbReference>
<gene>
    <name evidence="2" type="ORF">G5C65_07760</name>
</gene>
<dbReference type="Proteomes" id="UP000477722">
    <property type="component" value="Unassembled WGS sequence"/>
</dbReference>
<dbReference type="PROSITE" id="PS51318">
    <property type="entry name" value="TAT"/>
    <property type="match status" value="1"/>
</dbReference>
<protein>
    <submittedName>
        <fullName evidence="2">DUF839 domain-containing protein</fullName>
    </submittedName>
</protein>
<evidence type="ECO:0000256" key="1">
    <source>
        <dbReference type="SAM" id="MobiDB-lite"/>
    </source>
</evidence>
<dbReference type="Pfam" id="PF05787">
    <property type="entry name" value="PhoX"/>
    <property type="match status" value="1"/>
</dbReference>
<evidence type="ECO:0000313" key="2">
    <source>
        <dbReference type="EMBL" id="NGO68249.1"/>
    </source>
</evidence>
<dbReference type="PANTHER" id="PTHR35399">
    <property type="entry name" value="SLR8030 PROTEIN"/>
    <property type="match status" value="1"/>
</dbReference>